<protein>
    <submittedName>
        <fullName evidence="3">Uncharacterized protein</fullName>
    </submittedName>
</protein>
<name>A0A543DN19_9PSEU</name>
<dbReference type="AlphaFoldDB" id="A0A543DN19"/>
<dbReference type="Proteomes" id="UP000315677">
    <property type="component" value="Unassembled WGS sequence"/>
</dbReference>
<feature type="region of interest" description="Disordered" evidence="1">
    <location>
        <begin position="57"/>
        <end position="91"/>
    </location>
</feature>
<keyword evidence="4" id="KW-1185">Reference proteome</keyword>
<dbReference type="InterPro" id="IPR006311">
    <property type="entry name" value="TAT_signal"/>
</dbReference>
<dbReference type="PROSITE" id="PS51257">
    <property type="entry name" value="PROKAR_LIPOPROTEIN"/>
    <property type="match status" value="1"/>
</dbReference>
<feature type="signal peptide" evidence="2">
    <location>
        <begin position="1"/>
        <end position="28"/>
    </location>
</feature>
<feature type="chain" id="PRO_5039451760" evidence="2">
    <location>
        <begin position="29"/>
        <end position="116"/>
    </location>
</feature>
<sequence>MFVPRTGRRRWLPVALAAAGLVVLTACGGGGGEAAPASGTPGDGAFAECMTEHGVPAPEREMKVTGPGGGTPGATAARGTPPPPPEGVDPDAWTAALEACEGLGQRRTVGPADGGS</sequence>
<evidence type="ECO:0000256" key="1">
    <source>
        <dbReference type="SAM" id="MobiDB-lite"/>
    </source>
</evidence>
<dbReference type="EMBL" id="VFPA01000002">
    <property type="protein sequence ID" value="TQM10734.1"/>
    <property type="molecule type" value="Genomic_DNA"/>
</dbReference>
<gene>
    <name evidence="3" type="ORF">FB558_3255</name>
</gene>
<proteinExistence type="predicted"/>
<reference evidence="3 4" key="1">
    <citation type="submission" date="2019-06" db="EMBL/GenBank/DDBJ databases">
        <title>Sequencing the genomes of 1000 actinobacteria strains.</title>
        <authorList>
            <person name="Klenk H.-P."/>
        </authorList>
    </citation>
    <scope>NUCLEOTIDE SEQUENCE [LARGE SCALE GENOMIC DNA]</scope>
    <source>
        <strain evidence="3 4">DSM 45301</strain>
    </source>
</reference>
<evidence type="ECO:0000313" key="3">
    <source>
        <dbReference type="EMBL" id="TQM10734.1"/>
    </source>
</evidence>
<dbReference type="RefSeq" id="WP_142054350.1">
    <property type="nucleotide sequence ID" value="NZ_VFPA01000002.1"/>
</dbReference>
<comment type="caution">
    <text evidence="3">The sequence shown here is derived from an EMBL/GenBank/DDBJ whole genome shotgun (WGS) entry which is preliminary data.</text>
</comment>
<accession>A0A543DN19</accession>
<dbReference type="PROSITE" id="PS51318">
    <property type="entry name" value="TAT"/>
    <property type="match status" value="1"/>
</dbReference>
<evidence type="ECO:0000313" key="4">
    <source>
        <dbReference type="Proteomes" id="UP000315677"/>
    </source>
</evidence>
<evidence type="ECO:0000256" key="2">
    <source>
        <dbReference type="SAM" id="SignalP"/>
    </source>
</evidence>
<keyword evidence="2" id="KW-0732">Signal</keyword>
<organism evidence="3 4">
    <name type="scientific">Pseudonocardia kunmingensis</name>
    <dbReference type="NCBI Taxonomy" id="630975"/>
    <lineage>
        <taxon>Bacteria</taxon>
        <taxon>Bacillati</taxon>
        <taxon>Actinomycetota</taxon>
        <taxon>Actinomycetes</taxon>
        <taxon>Pseudonocardiales</taxon>
        <taxon>Pseudonocardiaceae</taxon>
        <taxon>Pseudonocardia</taxon>
    </lineage>
</organism>